<reference evidence="10" key="1">
    <citation type="submission" date="2022-07" db="EMBL/GenBank/DDBJ databases">
        <title>Draft genome sequence of Zalerion maritima ATCC 34329, a (micro)plastics degrading marine fungus.</title>
        <authorList>
            <person name="Paco A."/>
            <person name="Goncalves M.F.M."/>
            <person name="Rocha-Santos T.A.P."/>
            <person name="Alves A."/>
        </authorList>
    </citation>
    <scope>NUCLEOTIDE SEQUENCE</scope>
    <source>
        <strain evidence="10">ATCC 34329</strain>
    </source>
</reference>
<feature type="domain" description="Large ribosomal subunit protein mL46 N-terminal" evidence="9">
    <location>
        <begin position="252"/>
        <end position="386"/>
    </location>
</feature>
<evidence type="ECO:0000256" key="5">
    <source>
        <dbReference type="ARBA" id="ARBA00023128"/>
    </source>
</evidence>
<dbReference type="GO" id="GO:0003735">
    <property type="term" value="F:structural constituent of ribosome"/>
    <property type="evidence" value="ECO:0007669"/>
    <property type="project" value="InterPro"/>
</dbReference>
<organism evidence="10 11">
    <name type="scientific">Zalerion maritima</name>
    <dbReference type="NCBI Taxonomy" id="339359"/>
    <lineage>
        <taxon>Eukaryota</taxon>
        <taxon>Fungi</taxon>
        <taxon>Dikarya</taxon>
        <taxon>Ascomycota</taxon>
        <taxon>Pezizomycotina</taxon>
        <taxon>Sordariomycetes</taxon>
        <taxon>Lulworthiomycetidae</taxon>
        <taxon>Lulworthiales</taxon>
        <taxon>Lulworthiaceae</taxon>
        <taxon>Zalerion</taxon>
    </lineage>
</organism>
<dbReference type="InterPro" id="IPR040008">
    <property type="entry name" value="Ribosomal_mL46"/>
</dbReference>
<gene>
    <name evidence="10" type="ORF">MKZ38_004888</name>
</gene>
<sequence length="562" mass="63189">MKITGTASEIRLQDSLSALVNDQDVLEVETGLDDKEWCLVDMKRRRKKISEHAQAENTLSTEVCGVLQPHGTPSVWHVRMHGSDHHGCARDASGRCGDAIRRIDLPRRLIIGNTIVVNTAPLLYTPIVAASCSGQNNKSNGRANLVRTRPLGLWPRVSSTAISSRSYASTPVDPTSGATIREGPQDGSGPLKPPPTTELSAAEVASTTAPSQASPPSPQPDLLEPFEPEDPDDPPLPKNLSYPIIPTATHTLFGGMILTRPPLLTRALTPFEDSFFLYQKRLNERLSLPFMPGLYFKSDMAPQLDWSIKIRRRRMVPSREIGYYQKRGREAWNDEELVGSKLASSEHIYATLLKDSEALVNDEGERIKKEDVVPAEKPMPRLSEADLNNDTKRLDRKMDRTLYLIVKDRHGDWRFPHAPIAMEEAVHQVRGCLHLPNCLLLHWKPLAPIRQLKLTQSSSLRTQTAARSLREHCGMNMNTWMVGRMPVAHMVTSPTMSEENPSEIKHKGKKIFFLKGRIMAGQADIGKNTLGLKDFLWLTREELKETLHYMYFRKVKNMMADR</sequence>
<dbReference type="GO" id="GO:0005762">
    <property type="term" value="C:mitochondrial large ribosomal subunit"/>
    <property type="evidence" value="ECO:0007669"/>
    <property type="project" value="TreeGrafter"/>
</dbReference>
<dbReference type="InterPro" id="IPR033650">
    <property type="entry name" value="Ribosomal_mL46_NUDIX"/>
</dbReference>
<dbReference type="PANTHER" id="PTHR13124">
    <property type="entry name" value="39S RIBOSOMAL PROTEIN L46, MITOCHONDRIAL PRECURSOR-RELATED"/>
    <property type="match status" value="1"/>
</dbReference>
<evidence type="ECO:0000256" key="2">
    <source>
        <dbReference type="ARBA" id="ARBA00009070"/>
    </source>
</evidence>
<dbReference type="InterPro" id="IPR021757">
    <property type="entry name" value="Ribosomal_mL46_N"/>
</dbReference>
<proteinExistence type="inferred from homology"/>
<dbReference type="CDD" id="cd04661">
    <property type="entry name" value="NUDIX_MRP_L46"/>
    <property type="match status" value="1"/>
</dbReference>
<protein>
    <recommendedName>
        <fullName evidence="7">Large ribosomal subunit protein mL46</fullName>
    </recommendedName>
</protein>
<dbReference type="EMBL" id="JAKWBI020000028">
    <property type="protein sequence ID" value="KAJ2905594.1"/>
    <property type="molecule type" value="Genomic_DNA"/>
</dbReference>
<feature type="region of interest" description="Disordered" evidence="8">
    <location>
        <begin position="163"/>
        <end position="241"/>
    </location>
</feature>
<feature type="compositionally biased region" description="Acidic residues" evidence="8">
    <location>
        <begin position="224"/>
        <end position="233"/>
    </location>
</feature>
<dbReference type="PANTHER" id="PTHR13124:SF12">
    <property type="entry name" value="LARGE RIBOSOMAL SUBUNIT PROTEIN ML46"/>
    <property type="match status" value="1"/>
</dbReference>
<name>A0AAD5WXA3_9PEZI</name>
<dbReference type="AlphaFoldDB" id="A0AAD5WXA3"/>
<keyword evidence="11" id="KW-1185">Reference proteome</keyword>
<comment type="similarity">
    <text evidence="2">Belongs to the mitochondrion-specific ribosomal protein mL46 family.</text>
</comment>
<evidence type="ECO:0000313" key="11">
    <source>
        <dbReference type="Proteomes" id="UP001201980"/>
    </source>
</evidence>
<evidence type="ECO:0000259" key="9">
    <source>
        <dbReference type="Pfam" id="PF11788"/>
    </source>
</evidence>
<keyword evidence="4" id="KW-0689">Ribosomal protein</keyword>
<evidence type="ECO:0000256" key="7">
    <source>
        <dbReference type="ARBA" id="ARBA00035190"/>
    </source>
</evidence>
<evidence type="ECO:0000256" key="8">
    <source>
        <dbReference type="SAM" id="MobiDB-lite"/>
    </source>
</evidence>
<keyword evidence="5" id="KW-0496">Mitochondrion</keyword>
<dbReference type="Gene3D" id="3.90.79.10">
    <property type="entry name" value="Nucleoside Triphosphate Pyrophosphohydrolase"/>
    <property type="match status" value="1"/>
</dbReference>
<comment type="subcellular location">
    <subcellularLocation>
        <location evidence="1">Mitochondrion</location>
    </subcellularLocation>
</comment>
<keyword evidence="3" id="KW-0809">Transit peptide</keyword>
<dbReference type="Proteomes" id="UP001201980">
    <property type="component" value="Unassembled WGS sequence"/>
</dbReference>
<comment type="caution">
    <text evidence="10">The sequence shown here is derived from an EMBL/GenBank/DDBJ whole genome shotgun (WGS) entry which is preliminary data.</text>
</comment>
<evidence type="ECO:0000256" key="6">
    <source>
        <dbReference type="ARBA" id="ARBA00023274"/>
    </source>
</evidence>
<evidence type="ECO:0000256" key="1">
    <source>
        <dbReference type="ARBA" id="ARBA00004173"/>
    </source>
</evidence>
<accession>A0AAD5WXA3</accession>
<dbReference type="Pfam" id="PF11788">
    <property type="entry name" value="MRP-L46"/>
    <property type="match status" value="1"/>
</dbReference>
<evidence type="ECO:0000256" key="3">
    <source>
        <dbReference type="ARBA" id="ARBA00022946"/>
    </source>
</evidence>
<keyword evidence="6" id="KW-0687">Ribonucleoprotein</keyword>
<evidence type="ECO:0000313" key="10">
    <source>
        <dbReference type="EMBL" id="KAJ2905594.1"/>
    </source>
</evidence>
<evidence type="ECO:0000256" key="4">
    <source>
        <dbReference type="ARBA" id="ARBA00022980"/>
    </source>
</evidence>